<dbReference type="Proteomes" id="UP000230390">
    <property type="component" value="Unassembled WGS sequence"/>
</dbReference>
<comment type="similarity">
    <text evidence="4">Belongs to the GreA/GreB family. GreB subfamily.</text>
</comment>
<reference evidence="7 8" key="1">
    <citation type="submission" date="2017-10" db="EMBL/GenBank/DDBJ databases">
        <title>Massilia psychrophilum sp. nov., a novel purple-pigmented bacterium isolated from Tianshan glacier, Xinjiang Municipality, China.</title>
        <authorList>
            <person name="Wang H."/>
        </authorList>
    </citation>
    <scope>NUCLEOTIDE SEQUENCE [LARGE SCALE GENOMIC DNA]</scope>
    <source>
        <strain evidence="7 8">JCM 30074</strain>
    </source>
</reference>
<dbReference type="Pfam" id="PF01272">
    <property type="entry name" value="GreA_GreB"/>
    <property type="match status" value="1"/>
</dbReference>
<keyword evidence="2 4" id="KW-0238">DNA-binding</keyword>
<feature type="domain" description="Transcription elongation factor GreA/GreB C-terminal" evidence="5">
    <location>
        <begin position="109"/>
        <end position="182"/>
    </location>
</feature>
<dbReference type="OrthoDB" id="5511940at2"/>
<sequence>MNKAFVKESDNDDDDEAVALAQAIPAGAKNYITPAGYQRIKDELLQLIDVDRPEVVRIVHWAASNGDRSENGDYIYGKRRLRQIDGRIRFLTKRMDSAAVVDPSVHYGNDQVFFGATVGYRNAAGEEHTVTIVGIDELDPLKGKISWVSPVARAMTKAREGDVVTLQTPLGPEELELLSVEYPAPAKD</sequence>
<dbReference type="FunFam" id="1.10.287.180:FF:000001">
    <property type="entry name" value="Transcription elongation factor GreA"/>
    <property type="match status" value="1"/>
</dbReference>
<evidence type="ECO:0000259" key="6">
    <source>
        <dbReference type="Pfam" id="PF03449"/>
    </source>
</evidence>
<keyword evidence="3 4" id="KW-0804">Transcription</keyword>
<evidence type="ECO:0000313" key="8">
    <source>
        <dbReference type="Proteomes" id="UP000230390"/>
    </source>
</evidence>
<dbReference type="HAMAP" id="MF_00930">
    <property type="entry name" value="GreB"/>
    <property type="match status" value="1"/>
</dbReference>
<dbReference type="InterPro" id="IPR036953">
    <property type="entry name" value="GreA/GreB_C_sf"/>
</dbReference>
<dbReference type="FunFam" id="3.10.50.30:FF:000001">
    <property type="entry name" value="Transcription elongation factor GreA"/>
    <property type="match status" value="1"/>
</dbReference>
<gene>
    <name evidence="4" type="primary">greB</name>
    <name evidence="7" type="ORF">CR105_19265</name>
</gene>
<evidence type="ECO:0000259" key="5">
    <source>
        <dbReference type="Pfam" id="PF01272"/>
    </source>
</evidence>
<accession>A0A2G8TCK2</accession>
<keyword evidence="1 4" id="KW-0805">Transcription regulation</keyword>
<evidence type="ECO:0000256" key="4">
    <source>
        <dbReference type="HAMAP-Rule" id="MF_00930"/>
    </source>
</evidence>
<dbReference type="Gene3D" id="3.10.50.30">
    <property type="entry name" value="Transcription elongation factor, GreA/GreB, C-terminal domain"/>
    <property type="match status" value="1"/>
</dbReference>
<name>A0A2G8TCK2_9BURK</name>
<evidence type="ECO:0000313" key="7">
    <source>
        <dbReference type="EMBL" id="PIL43398.1"/>
    </source>
</evidence>
<dbReference type="InterPro" id="IPR036805">
    <property type="entry name" value="Tscrpt_elong_fac_GreA/B_N_sf"/>
</dbReference>
<dbReference type="InterPro" id="IPR022691">
    <property type="entry name" value="Tscrpt_elong_fac_GreA/B_N"/>
</dbReference>
<dbReference type="PIRSF" id="PIRSF006092">
    <property type="entry name" value="GreA_GreB"/>
    <property type="match status" value="1"/>
</dbReference>
<dbReference type="PROSITE" id="PS00829">
    <property type="entry name" value="GREAB_1"/>
    <property type="match status" value="1"/>
</dbReference>
<evidence type="ECO:0000256" key="3">
    <source>
        <dbReference type="ARBA" id="ARBA00023163"/>
    </source>
</evidence>
<comment type="function">
    <text evidence="4">Necessary for efficient RNA polymerase transcription elongation past template-encoded arresting sites. The arresting sites in DNA have the property of trapping a certain fraction of elongating RNA polymerases that pass through, resulting in locked ternary complexes. Cleavage of the nascent transcript by cleavage factors such as GreA or GreB allows the resumption of elongation from the new 3'terminus. GreB releases sequences of up to 9 nucleotides in length.</text>
</comment>
<dbReference type="GO" id="GO:0032784">
    <property type="term" value="P:regulation of DNA-templated transcription elongation"/>
    <property type="evidence" value="ECO:0007669"/>
    <property type="project" value="UniProtKB-UniRule"/>
</dbReference>
<comment type="caution">
    <text evidence="7">The sequence shown here is derived from an EMBL/GenBank/DDBJ whole genome shotgun (WGS) entry which is preliminary data.</text>
</comment>
<keyword evidence="8" id="KW-1185">Reference proteome</keyword>
<organism evidence="7 8">
    <name type="scientific">Massilia eurypsychrophila</name>
    <dbReference type="NCBI Taxonomy" id="1485217"/>
    <lineage>
        <taxon>Bacteria</taxon>
        <taxon>Pseudomonadati</taxon>
        <taxon>Pseudomonadota</taxon>
        <taxon>Betaproteobacteria</taxon>
        <taxon>Burkholderiales</taxon>
        <taxon>Oxalobacteraceae</taxon>
        <taxon>Telluria group</taxon>
        <taxon>Massilia</taxon>
    </lineage>
</organism>
<dbReference type="InterPro" id="IPR006358">
    <property type="entry name" value="Tscrpt_elong_fac_GreB"/>
</dbReference>
<dbReference type="GO" id="GO:0070063">
    <property type="term" value="F:RNA polymerase binding"/>
    <property type="evidence" value="ECO:0007669"/>
    <property type="project" value="InterPro"/>
</dbReference>
<dbReference type="GO" id="GO:0006354">
    <property type="term" value="P:DNA-templated transcription elongation"/>
    <property type="evidence" value="ECO:0007669"/>
    <property type="project" value="TreeGrafter"/>
</dbReference>
<evidence type="ECO:0000256" key="2">
    <source>
        <dbReference type="ARBA" id="ARBA00023125"/>
    </source>
</evidence>
<dbReference type="PANTHER" id="PTHR30437">
    <property type="entry name" value="TRANSCRIPTION ELONGATION FACTOR GREA"/>
    <property type="match status" value="1"/>
</dbReference>
<proteinExistence type="inferred from homology"/>
<dbReference type="NCBIfam" id="TIGR01461">
    <property type="entry name" value="greB"/>
    <property type="match status" value="1"/>
</dbReference>
<dbReference type="SUPFAM" id="SSF46557">
    <property type="entry name" value="GreA transcript cleavage protein, N-terminal domain"/>
    <property type="match status" value="1"/>
</dbReference>
<protein>
    <recommendedName>
        <fullName evidence="4">Transcription elongation factor GreB</fullName>
    </recommendedName>
    <alternativeName>
        <fullName evidence="4">Transcript cleavage factor GreB</fullName>
    </alternativeName>
</protein>
<dbReference type="GO" id="GO:0003746">
    <property type="term" value="F:translation elongation factor activity"/>
    <property type="evidence" value="ECO:0007669"/>
    <property type="project" value="UniProtKB-KW"/>
</dbReference>
<dbReference type="HAMAP" id="MF_00105">
    <property type="entry name" value="GreA_GreB"/>
    <property type="match status" value="1"/>
</dbReference>
<dbReference type="SUPFAM" id="SSF54534">
    <property type="entry name" value="FKBP-like"/>
    <property type="match status" value="1"/>
</dbReference>
<dbReference type="AlphaFoldDB" id="A0A2G8TCK2"/>
<dbReference type="InterPro" id="IPR028624">
    <property type="entry name" value="Tscrpt_elong_fac_GreA/B"/>
</dbReference>
<dbReference type="InterPro" id="IPR018151">
    <property type="entry name" value="TF_GreA/GreB_CS"/>
</dbReference>
<dbReference type="Gene3D" id="1.10.287.180">
    <property type="entry name" value="Transcription elongation factor, GreA/GreB, N-terminal domain"/>
    <property type="match status" value="1"/>
</dbReference>
<dbReference type="RefSeq" id="WP_099791178.1">
    <property type="nucleotide sequence ID" value="NZ_JBHLYV010000099.1"/>
</dbReference>
<evidence type="ECO:0000256" key="1">
    <source>
        <dbReference type="ARBA" id="ARBA00023015"/>
    </source>
</evidence>
<dbReference type="InterPro" id="IPR023459">
    <property type="entry name" value="Tscrpt_elong_fac_GreA/B_fam"/>
</dbReference>
<keyword evidence="7" id="KW-0251">Elongation factor</keyword>
<dbReference type="NCBIfam" id="NF002506">
    <property type="entry name" value="PRK01885.1"/>
    <property type="match status" value="1"/>
</dbReference>
<keyword evidence="7" id="KW-0648">Protein biosynthesis</keyword>
<dbReference type="PANTHER" id="PTHR30437:SF6">
    <property type="entry name" value="TRANSCRIPTION ELONGATION FACTOR GREB"/>
    <property type="match status" value="1"/>
</dbReference>
<feature type="domain" description="Transcription elongation factor GreA/GreB N-terminal" evidence="6">
    <location>
        <begin position="30"/>
        <end position="100"/>
    </location>
</feature>
<dbReference type="EMBL" id="PDOC01000014">
    <property type="protein sequence ID" value="PIL43398.1"/>
    <property type="molecule type" value="Genomic_DNA"/>
</dbReference>
<dbReference type="InterPro" id="IPR001437">
    <property type="entry name" value="Tscrpt_elong_fac_GreA/B_C"/>
</dbReference>
<dbReference type="Pfam" id="PF03449">
    <property type="entry name" value="GreA_GreB_N"/>
    <property type="match status" value="1"/>
</dbReference>
<dbReference type="GO" id="GO:0003677">
    <property type="term" value="F:DNA binding"/>
    <property type="evidence" value="ECO:0007669"/>
    <property type="project" value="UniProtKB-UniRule"/>
</dbReference>